<proteinExistence type="predicted"/>
<protein>
    <recommendedName>
        <fullName evidence="4">Secreted protein</fullName>
    </recommendedName>
</protein>
<feature type="signal peptide" evidence="1">
    <location>
        <begin position="1"/>
        <end position="20"/>
    </location>
</feature>
<evidence type="ECO:0000313" key="2">
    <source>
        <dbReference type="EMBL" id="PMD34128.1"/>
    </source>
</evidence>
<evidence type="ECO:0008006" key="4">
    <source>
        <dbReference type="Google" id="ProtNLM"/>
    </source>
</evidence>
<keyword evidence="3" id="KW-1185">Reference proteome</keyword>
<evidence type="ECO:0000313" key="3">
    <source>
        <dbReference type="Proteomes" id="UP000235786"/>
    </source>
</evidence>
<dbReference type="EMBL" id="KZ613954">
    <property type="protein sequence ID" value="PMD34128.1"/>
    <property type="molecule type" value="Genomic_DNA"/>
</dbReference>
<dbReference type="AlphaFoldDB" id="A0A2J6R6I6"/>
<sequence length="109" mass="11693">MRSFSLTFCFLRLQDSHAWAVRCLLSGSTLGRVMATIQSGHSESMVIQSEAWFVLATDLNLELAIGPLLLLSQSLGSRTALRDYGSSGRCGCCMLYPPSGAALEMSSVG</sequence>
<accession>A0A2J6R6I6</accession>
<reference evidence="2 3" key="1">
    <citation type="submission" date="2016-04" db="EMBL/GenBank/DDBJ databases">
        <title>A degradative enzymes factory behind the ericoid mycorrhizal symbiosis.</title>
        <authorList>
            <consortium name="DOE Joint Genome Institute"/>
            <person name="Martino E."/>
            <person name="Morin E."/>
            <person name="Grelet G."/>
            <person name="Kuo A."/>
            <person name="Kohler A."/>
            <person name="Daghino S."/>
            <person name="Barry K."/>
            <person name="Choi C."/>
            <person name="Cichocki N."/>
            <person name="Clum A."/>
            <person name="Copeland A."/>
            <person name="Hainaut M."/>
            <person name="Haridas S."/>
            <person name="Labutti K."/>
            <person name="Lindquist E."/>
            <person name="Lipzen A."/>
            <person name="Khouja H.-R."/>
            <person name="Murat C."/>
            <person name="Ohm R."/>
            <person name="Olson A."/>
            <person name="Spatafora J."/>
            <person name="Veneault-Fourrey C."/>
            <person name="Henrissat B."/>
            <person name="Grigoriev I."/>
            <person name="Martin F."/>
            <person name="Perotto S."/>
        </authorList>
    </citation>
    <scope>NUCLEOTIDE SEQUENCE [LARGE SCALE GENOMIC DNA]</scope>
    <source>
        <strain evidence="2 3">F</strain>
    </source>
</reference>
<evidence type="ECO:0000256" key="1">
    <source>
        <dbReference type="SAM" id="SignalP"/>
    </source>
</evidence>
<dbReference type="Proteomes" id="UP000235786">
    <property type="component" value="Unassembled WGS sequence"/>
</dbReference>
<name>A0A2J6R6I6_HYAVF</name>
<feature type="chain" id="PRO_5014382727" description="Secreted protein" evidence="1">
    <location>
        <begin position="21"/>
        <end position="109"/>
    </location>
</feature>
<gene>
    <name evidence="2" type="ORF">L207DRAFT_136089</name>
</gene>
<organism evidence="2 3">
    <name type="scientific">Hyaloscypha variabilis (strain UAMH 11265 / GT02V1 / F)</name>
    <name type="common">Meliniomyces variabilis</name>
    <dbReference type="NCBI Taxonomy" id="1149755"/>
    <lineage>
        <taxon>Eukaryota</taxon>
        <taxon>Fungi</taxon>
        <taxon>Dikarya</taxon>
        <taxon>Ascomycota</taxon>
        <taxon>Pezizomycotina</taxon>
        <taxon>Leotiomycetes</taxon>
        <taxon>Helotiales</taxon>
        <taxon>Hyaloscyphaceae</taxon>
        <taxon>Hyaloscypha</taxon>
        <taxon>Hyaloscypha variabilis</taxon>
    </lineage>
</organism>
<keyword evidence="1" id="KW-0732">Signal</keyword>